<dbReference type="AlphaFoldDB" id="A0A537JYA3"/>
<dbReference type="CDD" id="cd00077">
    <property type="entry name" value="HDc"/>
    <property type="match status" value="1"/>
</dbReference>
<reference evidence="3 4" key="1">
    <citation type="journal article" date="2019" name="Nat. Microbiol.">
        <title>Mediterranean grassland soil C-N compound turnover is dependent on rainfall and depth, and is mediated by genomically divergent microorganisms.</title>
        <authorList>
            <person name="Diamond S."/>
            <person name="Andeer P.F."/>
            <person name="Li Z."/>
            <person name="Crits-Christoph A."/>
            <person name="Burstein D."/>
            <person name="Anantharaman K."/>
            <person name="Lane K.R."/>
            <person name="Thomas B.C."/>
            <person name="Pan C."/>
            <person name="Northen T.R."/>
            <person name="Banfield J.F."/>
        </authorList>
    </citation>
    <scope>NUCLEOTIDE SEQUENCE [LARGE SCALE GENOMIC DNA]</scope>
    <source>
        <strain evidence="3">NP_3</strain>
    </source>
</reference>
<name>A0A537JYA3_9BACT</name>
<dbReference type="PANTHER" id="PTHR45228">
    <property type="entry name" value="CYCLIC DI-GMP PHOSPHODIESTERASE TM_0186-RELATED"/>
    <property type="match status" value="1"/>
</dbReference>
<feature type="domain" description="HD-GYP" evidence="2">
    <location>
        <begin position="26"/>
        <end position="219"/>
    </location>
</feature>
<dbReference type="PROSITE" id="PS51832">
    <property type="entry name" value="HD_GYP"/>
    <property type="match status" value="1"/>
</dbReference>
<evidence type="ECO:0000256" key="1">
    <source>
        <dbReference type="SAM" id="MobiDB-lite"/>
    </source>
</evidence>
<dbReference type="Proteomes" id="UP000318509">
    <property type="component" value="Unassembled WGS sequence"/>
</dbReference>
<dbReference type="PANTHER" id="PTHR45228:SF1">
    <property type="entry name" value="CYCLIC DI-GMP PHOSPHODIESTERASE TM_0186"/>
    <property type="match status" value="1"/>
</dbReference>
<feature type="compositionally biased region" description="Basic and acidic residues" evidence="1">
    <location>
        <begin position="1"/>
        <end position="25"/>
    </location>
</feature>
<dbReference type="Pfam" id="PF13487">
    <property type="entry name" value="HD_5"/>
    <property type="match status" value="1"/>
</dbReference>
<comment type="caution">
    <text evidence="3">The sequence shown here is derived from an EMBL/GenBank/DDBJ whole genome shotgun (WGS) entry which is preliminary data.</text>
</comment>
<evidence type="ECO:0000259" key="2">
    <source>
        <dbReference type="PROSITE" id="PS51832"/>
    </source>
</evidence>
<sequence>MPRGRPMDSPHRRHREVVDPQRDDANLSEPELAGKDGPSAFSMEDDEIWLHNHGVVALTLRLARAVGMKEDELIHVRRGAFLHDIGMVGVPDEIIFKPGQLTEKEWEIVRRHPVFARDLLTSTGALVPALEIPYCHHEKWDGTGYPRALKGEQIPLSARVFAVVDVWCALRTDRPHRAAWSVEEAREYIYHHAGTHFDPRIVEAFLAMVAQEGSSLSGS</sequence>
<dbReference type="InterPro" id="IPR003607">
    <property type="entry name" value="HD/PDEase_dom"/>
</dbReference>
<feature type="region of interest" description="Disordered" evidence="1">
    <location>
        <begin position="1"/>
        <end position="38"/>
    </location>
</feature>
<dbReference type="EMBL" id="VBAK01000139">
    <property type="protein sequence ID" value="TMI88484.1"/>
    <property type="molecule type" value="Genomic_DNA"/>
</dbReference>
<evidence type="ECO:0000313" key="4">
    <source>
        <dbReference type="Proteomes" id="UP000318509"/>
    </source>
</evidence>
<dbReference type="SMART" id="SM00471">
    <property type="entry name" value="HDc"/>
    <property type="match status" value="1"/>
</dbReference>
<organism evidence="3 4">
    <name type="scientific">Candidatus Segetimicrobium genomatis</name>
    <dbReference type="NCBI Taxonomy" id="2569760"/>
    <lineage>
        <taxon>Bacteria</taxon>
        <taxon>Bacillati</taxon>
        <taxon>Candidatus Sysuimicrobiota</taxon>
        <taxon>Candidatus Sysuimicrobiia</taxon>
        <taxon>Candidatus Sysuimicrobiales</taxon>
        <taxon>Candidatus Segetimicrobiaceae</taxon>
        <taxon>Candidatus Segetimicrobium</taxon>
    </lineage>
</organism>
<dbReference type="InterPro" id="IPR052020">
    <property type="entry name" value="Cyclic_di-GMP/3'3'-cGAMP_PDE"/>
</dbReference>
<protein>
    <submittedName>
        <fullName evidence="3">HD domain-containing protein</fullName>
    </submittedName>
</protein>
<dbReference type="SUPFAM" id="SSF109604">
    <property type="entry name" value="HD-domain/PDEase-like"/>
    <property type="match status" value="1"/>
</dbReference>
<accession>A0A537JYA3</accession>
<proteinExistence type="predicted"/>
<dbReference type="InterPro" id="IPR037522">
    <property type="entry name" value="HD_GYP_dom"/>
</dbReference>
<evidence type="ECO:0000313" key="3">
    <source>
        <dbReference type="EMBL" id="TMI88484.1"/>
    </source>
</evidence>
<gene>
    <name evidence="3" type="ORF">E6H00_12485</name>
</gene>
<dbReference type="Gene3D" id="1.10.3210.10">
    <property type="entry name" value="Hypothetical protein af1432"/>
    <property type="match status" value="1"/>
</dbReference>